<sequence length="167" mass="18904">MLCCNTESKLVRSNHLYGDIVVENAEAHVCPTCNKVLGWPHNSSGRIALARHKQETGYDRVRYFPVPIELTDRVVGLNAVLGTLANPEHYFQLAFHLGMQLSSSSRMDDDLPPSSWKMLDDLPLNDNCAIFITDNMKTSLKERANHWDATEGNVFRWVALGACHRYM</sequence>
<reference evidence="1" key="1">
    <citation type="submission" date="2020-04" db="EMBL/GenBank/DDBJ databases">
        <authorList>
            <person name="Chiriac C."/>
            <person name="Salcher M."/>
            <person name="Ghai R."/>
            <person name="Kavagutti S V."/>
        </authorList>
    </citation>
    <scope>NUCLEOTIDE SEQUENCE</scope>
</reference>
<proteinExistence type="predicted"/>
<dbReference type="EMBL" id="LR796209">
    <property type="protein sequence ID" value="CAB4127503.1"/>
    <property type="molecule type" value="Genomic_DNA"/>
</dbReference>
<evidence type="ECO:0000313" key="1">
    <source>
        <dbReference type="EMBL" id="CAB4127503.1"/>
    </source>
</evidence>
<gene>
    <name evidence="1" type="ORF">UFOVP75_229</name>
</gene>
<organism evidence="1">
    <name type="scientific">uncultured Caudovirales phage</name>
    <dbReference type="NCBI Taxonomy" id="2100421"/>
    <lineage>
        <taxon>Viruses</taxon>
        <taxon>Duplodnaviria</taxon>
        <taxon>Heunggongvirae</taxon>
        <taxon>Uroviricota</taxon>
        <taxon>Caudoviricetes</taxon>
        <taxon>Peduoviridae</taxon>
        <taxon>Maltschvirus</taxon>
        <taxon>Maltschvirus maltsch</taxon>
    </lineage>
</organism>
<name>A0A6J5L2R7_9CAUD</name>
<protein>
    <submittedName>
        <fullName evidence="1">Uncharacterized protein</fullName>
    </submittedName>
</protein>
<accession>A0A6J5L2R7</accession>